<protein>
    <recommendedName>
        <fullName evidence="3">Transmembrane protein 192</fullName>
    </recommendedName>
</protein>
<reference evidence="10 11" key="2">
    <citation type="submission" date="2025-04" db="UniProtKB">
        <authorList>
            <consortium name="RefSeq"/>
        </authorList>
    </citation>
    <scope>IDENTIFICATION</scope>
    <source>
        <tissue evidence="10 11">Whole body</tissue>
    </source>
</reference>
<evidence type="ECO:0000256" key="1">
    <source>
        <dbReference type="ARBA" id="ARBA00004141"/>
    </source>
</evidence>
<comment type="subcellular location">
    <subcellularLocation>
        <location evidence="1">Membrane</location>
        <topology evidence="1">Multi-pass membrane protein</topology>
    </subcellularLocation>
</comment>
<dbReference type="PANTHER" id="PTHR31592:SF1">
    <property type="entry name" value="TRANSMEMBRANE PROTEIN 192"/>
    <property type="match status" value="1"/>
</dbReference>
<dbReference type="PANTHER" id="PTHR31592">
    <property type="entry name" value="TRANSMEMBRANE PROTEIN 192"/>
    <property type="match status" value="1"/>
</dbReference>
<evidence type="ECO:0000256" key="2">
    <source>
        <dbReference type="ARBA" id="ARBA00006314"/>
    </source>
</evidence>
<evidence type="ECO:0000256" key="6">
    <source>
        <dbReference type="ARBA" id="ARBA00023136"/>
    </source>
</evidence>
<keyword evidence="9" id="KW-1185">Reference proteome</keyword>
<dbReference type="GO" id="GO:0005765">
    <property type="term" value="C:lysosomal membrane"/>
    <property type="evidence" value="ECO:0007669"/>
    <property type="project" value="TreeGrafter"/>
</dbReference>
<evidence type="ECO:0000313" key="10">
    <source>
        <dbReference type="RefSeq" id="XP_025423565.1"/>
    </source>
</evidence>
<accession>A0A2S2QDZ3</accession>
<dbReference type="Pfam" id="PF14802">
    <property type="entry name" value="TMEM192"/>
    <property type="match status" value="1"/>
</dbReference>
<dbReference type="AlphaFoldDB" id="A0A2S2QDZ3"/>
<evidence type="ECO:0000313" key="11">
    <source>
        <dbReference type="RefSeq" id="XP_025423566.1"/>
    </source>
</evidence>
<evidence type="ECO:0000256" key="4">
    <source>
        <dbReference type="ARBA" id="ARBA00022692"/>
    </source>
</evidence>
<dbReference type="Proteomes" id="UP000694846">
    <property type="component" value="Unplaced"/>
</dbReference>
<comment type="similarity">
    <text evidence="2">Belongs to the TMEM192 family.</text>
</comment>
<evidence type="ECO:0000313" key="8">
    <source>
        <dbReference type="EMBL" id="MBY75402.1"/>
    </source>
</evidence>
<dbReference type="RefSeq" id="XP_025423566.1">
    <property type="nucleotide sequence ID" value="XM_025567781.1"/>
</dbReference>
<dbReference type="RefSeq" id="XP_025423565.1">
    <property type="nucleotide sequence ID" value="XM_025567780.1"/>
</dbReference>
<keyword evidence="6 7" id="KW-0472">Membrane</keyword>
<evidence type="ECO:0000256" key="5">
    <source>
        <dbReference type="ARBA" id="ARBA00022989"/>
    </source>
</evidence>
<reference evidence="8" key="1">
    <citation type="submission" date="2018-04" db="EMBL/GenBank/DDBJ databases">
        <title>Transcriptome assembly of Sipha flava.</title>
        <authorList>
            <person name="Scully E.D."/>
            <person name="Geib S.M."/>
            <person name="Palmer N.A."/>
            <person name="Koch K."/>
            <person name="Bradshaw J."/>
            <person name="Heng-Moss T."/>
            <person name="Sarath G."/>
        </authorList>
    </citation>
    <scope>NUCLEOTIDE SEQUENCE</scope>
</reference>
<feature type="transmembrane region" description="Helical" evidence="7">
    <location>
        <begin position="155"/>
        <end position="175"/>
    </location>
</feature>
<proteinExistence type="inferred from homology"/>
<gene>
    <name evidence="10 11" type="primary">LOC112692950</name>
    <name evidence="8" type="ORF">g.3474</name>
</gene>
<dbReference type="EMBL" id="GGMS01006199">
    <property type="protein sequence ID" value="MBY75402.1"/>
    <property type="molecule type" value="Transcribed_RNA"/>
</dbReference>
<evidence type="ECO:0000256" key="3">
    <source>
        <dbReference type="ARBA" id="ARBA00014635"/>
    </source>
</evidence>
<feature type="transmembrane region" description="Helical" evidence="7">
    <location>
        <begin position="245"/>
        <end position="264"/>
    </location>
</feature>
<feature type="transmembrane region" description="Helical" evidence="7">
    <location>
        <begin position="83"/>
        <end position="109"/>
    </location>
</feature>
<feature type="transmembrane region" description="Helical" evidence="7">
    <location>
        <begin position="196"/>
        <end position="222"/>
    </location>
</feature>
<dbReference type="InterPro" id="IPR029399">
    <property type="entry name" value="TMEM192"/>
</dbReference>
<dbReference type="GeneID" id="112692950"/>
<evidence type="ECO:0000313" key="9">
    <source>
        <dbReference type="Proteomes" id="UP000694846"/>
    </source>
</evidence>
<keyword evidence="4 7" id="KW-0812">Transmembrane</keyword>
<evidence type="ECO:0000256" key="7">
    <source>
        <dbReference type="SAM" id="Phobius"/>
    </source>
</evidence>
<keyword evidence="5 7" id="KW-1133">Transmembrane helix</keyword>
<dbReference type="OrthoDB" id="6277625at2759"/>
<name>A0A2S2QDZ3_9HEMI</name>
<organism evidence="8">
    <name type="scientific">Sipha flava</name>
    <name type="common">yellow sugarcane aphid</name>
    <dbReference type="NCBI Taxonomy" id="143950"/>
    <lineage>
        <taxon>Eukaryota</taxon>
        <taxon>Metazoa</taxon>
        <taxon>Ecdysozoa</taxon>
        <taxon>Arthropoda</taxon>
        <taxon>Hexapoda</taxon>
        <taxon>Insecta</taxon>
        <taxon>Pterygota</taxon>
        <taxon>Neoptera</taxon>
        <taxon>Paraneoptera</taxon>
        <taxon>Hemiptera</taxon>
        <taxon>Sternorrhyncha</taxon>
        <taxon>Aphidomorpha</taxon>
        <taxon>Aphidoidea</taxon>
        <taxon>Aphididae</taxon>
        <taxon>Sipha</taxon>
    </lineage>
</organism>
<dbReference type="GO" id="GO:0005770">
    <property type="term" value="C:late endosome"/>
    <property type="evidence" value="ECO:0007669"/>
    <property type="project" value="TreeGrafter"/>
</dbReference>
<sequence length="367" mass="42092">MDSRVTDNIPSTNTHLPQRCCVSTTNISRIDCNSINSNDFVFDVNDHTNLIPNDALNIKKHNCRCSLSDANESKSSAYIFQPWITFIHILCTAALAFLAVYLVSNVLIFGEEINEKEMDDITWRSYHFEQHYYTTSPIMTTTTVLPTPKDKCEPLYVLVYANCFVWFLFLVLDHVARHIHNKILRSRGHLRAHARLSRLAAIPFQLVSLWTVLLAIFIAIYAQQDEADMQPYCDANMLMSPKNGIAVLLIIEFICVTITSLIYANSIRKFNFEKPPPDVCGWDENNYCDRWTPHVLQNTDVTLNQQTNSEGLSFYEQRDGRCLLDLLEYYAHANRELAAHLGKTSQRLHQLEVEKQSQQPSPSQSPN</sequence>